<comment type="caution">
    <text evidence="2">The sequence shown here is derived from an EMBL/GenBank/DDBJ whole genome shotgun (WGS) entry which is preliminary data.</text>
</comment>
<evidence type="ECO:0008006" key="4">
    <source>
        <dbReference type="Google" id="ProtNLM"/>
    </source>
</evidence>
<sequence>MRRACGSMLKMALLAAWGRRVVGRAMAGYRPPVKCDLRIRVVCFVIKPHWLAKLTGTITDMSLSRSGHSHASLTCSAVETRII</sequence>
<evidence type="ECO:0000313" key="2">
    <source>
        <dbReference type="EMBL" id="KAK7503728.1"/>
    </source>
</evidence>
<protein>
    <recommendedName>
        <fullName evidence="4">Secreted protein</fullName>
    </recommendedName>
</protein>
<name>A0ABD0LX90_9CAEN</name>
<gene>
    <name evidence="2" type="ORF">BaRGS_00004851</name>
</gene>
<accession>A0ABD0LX90</accession>
<proteinExistence type="predicted"/>
<feature type="chain" id="PRO_5044793331" description="Secreted protein" evidence="1">
    <location>
        <begin position="24"/>
        <end position="83"/>
    </location>
</feature>
<feature type="signal peptide" evidence="1">
    <location>
        <begin position="1"/>
        <end position="23"/>
    </location>
</feature>
<dbReference type="AlphaFoldDB" id="A0ABD0LX90"/>
<organism evidence="2 3">
    <name type="scientific">Batillaria attramentaria</name>
    <dbReference type="NCBI Taxonomy" id="370345"/>
    <lineage>
        <taxon>Eukaryota</taxon>
        <taxon>Metazoa</taxon>
        <taxon>Spiralia</taxon>
        <taxon>Lophotrochozoa</taxon>
        <taxon>Mollusca</taxon>
        <taxon>Gastropoda</taxon>
        <taxon>Caenogastropoda</taxon>
        <taxon>Sorbeoconcha</taxon>
        <taxon>Cerithioidea</taxon>
        <taxon>Batillariidae</taxon>
        <taxon>Batillaria</taxon>
    </lineage>
</organism>
<reference evidence="2 3" key="1">
    <citation type="journal article" date="2023" name="Sci. Data">
        <title>Genome assembly of the Korean intertidal mud-creeper Batillaria attramentaria.</title>
        <authorList>
            <person name="Patra A.K."/>
            <person name="Ho P.T."/>
            <person name="Jun S."/>
            <person name="Lee S.J."/>
            <person name="Kim Y."/>
            <person name="Won Y.J."/>
        </authorList>
    </citation>
    <scope>NUCLEOTIDE SEQUENCE [LARGE SCALE GENOMIC DNA]</scope>
    <source>
        <strain evidence="2">Wonlab-2016</strain>
    </source>
</reference>
<dbReference type="Proteomes" id="UP001519460">
    <property type="component" value="Unassembled WGS sequence"/>
</dbReference>
<evidence type="ECO:0000313" key="3">
    <source>
        <dbReference type="Proteomes" id="UP001519460"/>
    </source>
</evidence>
<dbReference type="EMBL" id="JACVVK020000018">
    <property type="protein sequence ID" value="KAK7503728.1"/>
    <property type="molecule type" value="Genomic_DNA"/>
</dbReference>
<evidence type="ECO:0000256" key="1">
    <source>
        <dbReference type="SAM" id="SignalP"/>
    </source>
</evidence>
<keyword evidence="3" id="KW-1185">Reference proteome</keyword>
<keyword evidence="1" id="KW-0732">Signal</keyword>